<dbReference type="CDD" id="cd06558">
    <property type="entry name" value="crotonase-like"/>
    <property type="match status" value="1"/>
</dbReference>
<comment type="similarity">
    <text evidence="1">In the N-terminal section; belongs to the enoyl-CoA hydratase/isomerase family.</text>
</comment>
<dbReference type="PANTHER" id="PTHR43612">
    <property type="entry name" value="TRIFUNCTIONAL ENZYME SUBUNIT ALPHA"/>
    <property type="match status" value="1"/>
</dbReference>
<dbReference type="Gene3D" id="3.40.50.720">
    <property type="entry name" value="NAD(P)-binding Rossmann-like Domain"/>
    <property type="match status" value="1"/>
</dbReference>
<dbReference type="SUPFAM" id="SSF48179">
    <property type="entry name" value="6-phosphogluconate dehydrogenase C-terminal domain-like"/>
    <property type="match status" value="1"/>
</dbReference>
<dbReference type="InterPro" id="IPR006176">
    <property type="entry name" value="3-OHacyl-CoA_DH_NAD-bd"/>
</dbReference>
<dbReference type="Pfam" id="PF02737">
    <property type="entry name" value="3HCDH_N"/>
    <property type="match status" value="1"/>
</dbReference>
<protein>
    <recommendedName>
        <fullName evidence="2">enoyl-CoA hydratase</fullName>
        <ecNumber evidence="2">4.2.1.17</ecNumber>
    </recommendedName>
</protein>
<dbReference type="InterPro" id="IPR018376">
    <property type="entry name" value="Enoyl-CoA_hyd/isom_CS"/>
</dbReference>
<accession>A0A3B0S5G1</accession>
<sequence>MSAQTIHNPVLLDTDRKMPKSIAIIGAGTIGPDIGYYLKSALSDLTLVLIDINPEALTRAVDRIHAYVEKGLKRGKLTEQQAAAVRKNLVTSTDYSALKDCDWVLEAATEDLALKRKIFTEIEAHIRPDALITSNTSSLPAERLFSHLDHPERATVTHFFAPAFQNPVVEVIDWSGADPALGSYLRWFFAMTGKVPMITTDAVCFMLDRIFDNWCNEAALLLDIASPAEIDSVAMELVHAGPFFVLNLANGNPIIVETNTVQAADEGDHYTPATIFNEVDKWETNPPGSPVDVAPDVAATIRDRLLGILFSQTVDILDREIGSAADLDLGCCLAFAFKKGPLELMRDYGEAEVMRILNEFAAYKPGMPQPKKAIADYLDFHRYILVDDVAGAKVITLRRPEAMNALHDQMTDEILSVITAYENDPQVKGFVITGYGIQAFCAGADIGKFPAMLGDKDQSVDYAKSCSRLLVHLDRCPKPVVAALNGLALGGGLELATRCHALVARDTAWMQLPEVTLGIVPGIGAMVIPYRRWPAGAAVFNNMLTRAEKLTAEKARDLGMIAELVTAPEDLIPAAIRQLDALQGKPYKITDAPINLAGFAAANGKAVTGQVLSGEIIAIIEKAVADAAQATSLAAALEVGYQAFGDSARTAAAKEGISAFSERRKPDFEKTG</sequence>
<name>A0A3B0S5G1_9ZZZZ</name>
<dbReference type="PROSITE" id="PS00166">
    <property type="entry name" value="ENOYL_COA_HYDRATASE"/>
    <property type="match status" value="1"/>
</dbReference>
<dbReference type="Gene3D" id="1.10.1040.50">
    <property type="match status" value="1"/>
</dbReference>
<proteinExistence type="inferred from homology"/>
<keyword evidence="4" id="KW-0560">Oxidoreductase</keyword>
<dbReference type="SUPFAM" id="SSF52096">
    <property type="entry name" value="ClpP/crotonase"/>
    <property type="match status" value="1"/>
</dbReference>
<evidence type="ECO:0000256" key="2">
    <source>
        <dbReference type="ARBA" id="ARBA00012076"/>
    </source>
</evidence>
<dbReference type="InterPro" id="IPR001753">
    <property type="entry name" value="Enoyl-CoA_hydra/iso"/>
</dbReference>
<dbReference type="GO" id="GO:0070403">
    <property type="term" value="F:NAD+ binding"/>
    <property type="evidence" value="ECO:0007669"/>
    <property type="project" value="InterPro"/>
</dbReference>
<gene>
    <name evidence="4" type="ORF">MNBD_ALPHA02-1584</name>
</gene>
<evidence type="ECO:0000259" key="3">
    <source>
        <dbReference type="Pfam" id="PF02737"/>
    </source>
</evidence>
<dbReference type="InterPro" id="IPR008927">
    <property type="entry name" value="6-PGluconate_DH-like_C_sf"/>
</dbReference>
<reference evidence="4" key="1">
    <citation type="submission" date="2018-06" db="EMBL/GenBank/DDBJ databases">
        <authorList>
            <person name="Zhirakovskaya E."/>
        </authorList>
    </citation>
    <scope>NUCLEOTIDE SEQUENCE</scope>
</reference>
<keyword evidence="4" id="KW-0456">Lyase</keyword>
<evidence type="ECO:0000313" key="4">
    <source>
        <dbReference type="EMBL" id="VAV90595.1"/>
    </source>
</evidence>
<dbReference type="InterPro" id="IPR050136">
    <property type="entry name" value="FA_oxidation_alpha_subunit"/>
</dbReference>
<dbReference type="GO" id="GO:0006635">
    <property type="term" value="P:fatty acid beta-oxidation"/>
    <property type="evidence" value="ECO:0007669"/>
    <property type="project" value="UniProtKB-ARBA"/>
</dbReference>
<dbReference type="EC" id="4.2.1.17" evidence="2"/>
<feature type="domain" description="3-hydroxyacyl-CoA dehydrogenase NAD binding" evidence="3">
    <location>
        <begin position="22"/>
        <end position="200"/>
    </location>
</feature>
<dbReference type="Gene3D" id="3.90.226.10">
    <property type="entry name" value="2-enoyl-CoA Hydratase, Chain A, domain 1"/>
    <property type="match status" value="1"/>
</dbReference>
<dbReference type="GO" id="GO:0004300">
    <property type="term" value="F:enoyl-CoA hydratase activity"/>
    <property type="evidence" value="ECO:0007669"/>
    <property type="project" value="UniProtKB-EC"/>
</dbReference>
<dbReference type="EMBL" id="UOED01000059">
    <property type="protein sequence ID" value="VAV90595.1"/>
    <property type="molecule type" value="Genomic_DNA"/>
</dbReference>
<dbReference type="SUPFAM" id="SSF51735">
    <property type="entry name" value="NAD(P)-binding Rossmann-fold domains"/>
    <property type="match status" value="1"/>
</dbReference>
<dbReference type="InterPro" id="IPR029045">
    <property type="entry name" value="ClpP/crotonase-like_dom_sf"/>
</dbReference>
<dbReference type="InterPro" id="IPR036291">
    <property type="entry name" value="NAD(P)-bd_dom_sf"/>
</dbReference>
<dbReference type="AlphaFoldDB" id="A0A3B0S5G1"/>
<dbReference type="Gene3D" id="1.10.12.10">
    <property type="entry name" value="Lyase 2-enoyl-coa Hydratase, Chain A, domain 2"/>
    <property type="match status" value="1"/>
</dbReference>
<dbReference type="Pfam" id="PF00378">
    <property type="entry name" value="ECH_1"/>
    <property type="match status" value="1"/>
</dbReference>
<evidence type="ECO:0000256" key="1">
    <source>
        <dbReference type="ARBA" id="ARBA00008750"/>
    </source>
</evidence>
<dbReference type="InterPro" id="IPR014748">
    <property type="entry name" value="Enoyl-CoA_hydra_C"/>
</dbReference>
<dbReference type="GO" id="GO:0016509">
    <property type="term" value="F:long-chain (3S)-3-hydroxyacyl-CoA dehydrogenase (NAD+) activity"/>
    <property type="evidence" value="ECO:0007669"/>
    <property type="project" value="TreeGrafter"/>
</dbReference>
<organism evidence="4">
    <name type="scientific">hydrothermal vent metagenome</name>
    <dbReference type="NCBI Taxonomy" id="652676"/>
    <lineage>
        <taxon>unclassified sequences</taxon>
        <taxon>metagenomes</taxon>
        <taxon>ecological metagenomes</taxon>
    </lineage>
</organism>
<dbReference type="PANTHER" id="PTHR43612:SF3">
    <property type="entry name" value="TRIFUNCTIONAL ENZYME SUBUNIT ALPHA, MITOCHONDRIAL"/>
    <property type="match status" value="1"/>
</dbReference>